<feature type="region of interest" description="Disordered" evidence="1">
    <location>
        <begin position="1"/>
        <end position="30"/>
    </location>
</feature>
<proteinExistence type="predicted"/>
<accession>A0AA39ZWN5</accession>
<evidence type="ECO:0000313" key="3">
    <source>
        <dbReference type="Proteomes" id="UP001172102"/>
    </source>
</evidence>
<comment type="caution">
    <text evidence="2">The sequence shown here is derived from an EMBL/GenBank/DDBJ whole genome shotgun (WGS) entry which is preliminary data.</text>
</comment>
<keyword evidence="3" id="KW-1185">Reference proteome</keyword>
<name>A0AA39ZWN5_9PEZI</name>
<evidence type="ECO:0000313" key="2">
    <source>
        <dbReference type="EMBL" id="KAK0704935.1"/>
    </source>
</evidence>
<gene>
    <name evidence="2" type="ORF">B0H67DRAFT_364677</name>
</gene>
<evidence type="ECO:0000256" key="1">
    <source>
        <dbReference type="SAM" id="MobiDB-lite"/>
    </source>
</evidence>
<dbReference type="AlphaFoldDB" id="A0AA39ZWN5"/>
<dbReference type="EMBL" id="JAUKUA010000007">
    <property type="protein sequence ID" value="KAK0704935.1"/>
    <property type="molecule type" value="Genomic_DNA"/>
</dbReference>
<feature type="region of interest" description="Disordered" evidence="1">
    <location>
        <begin position="83"/>
        <end position="123"/>
    </location>
</feature>
<organism evidence="2 3">
    <name type="scientific">Lasiosphaeris hirsuta</name>
    <dbReference type="NCBI Taxonomy" id="260670"/>
    <lineage>
        <taxon>Eukaryota</taxon>
        <taxon>Fungi</taxon>
        <taxon>Dikarya</taxon>
        <taxon>Ascomycota</taxon>
        <taxon>Pezizomycotina</taxon>
        <taxon>Sordariomycetes</taxon>
        <taxon>Sordariomycetidae</taxon>
        <taxon>Sordariales</taxon>
        <taxon>Lasiosphaeriaceae</taxon>
        <taxon>Lasiosphaeris</taxon>
    </lineage>
</organism>
<sequence>MLTSGPIHLSSAASPSSSNPTTEEEKKNRRLYSSLTRTTHERGELVYPPDFWSNSLLATAAASRYQRFLCRFGVFGFGRPATPAQKGTWQKDGNSDGKRAIGSPENPAQWEGRLSRRQSPSALHSSVSLTTTCSLFIPYSHRPSQTVQTGRVASCSRRRPYILFLFSHPLDRPALVWCHASEAPSRSLPQGPSALHPDRERGPAASTHVSFSDSPSYRHFVFFFPERNLVHSFWPDCERRPYAHRPPPFDRSARIRRITISSPTKPATGQTIPPTHLNAFHSRRSPSASWSPECPGNSVQLFQRARFFGKSISIFLQRRTRRRL</sequence>
<reference evidence="2" key="1">
    <citation type="submission" date="2023-06" db="EMBL/GenBank/DDBJ databases">
        <title>Genome-scale phylogeny and comparative genomics of the fungal order Sordariales.</title>
        <authorList>
            <consortium name="Lawrence Berkeley National Laboratory"/>
            <person name="Hensen N."/>
            <person name="Bonometti L."/>
            <person name="Westerberg I."/>
            <person name="Brannstrom I.O."/>
            <person name="Guillou S."/>
            <person name="Cros-Aarteil S."/>
            <person name="Calhoun S."/>
            <person name="Haridas S."/>
            <person name="Kuo A."/>
            <person name="Mondo S."/>
            <person name="Pangilinan J."/>
            <person name="Riley R."/>
            <person name="Labutti K."/>
            <person name="Andreopoulos B."/>
            <person name="Lipzen A."/>
            <person name="Chen C."/>
            <person name="Yanf M."/>
            <person name="Daum C."/>
            <person name="Ng V."/>
            <person name="Clum A."/>
            <person name="Steindorff A."/>
            <person name="Ohm R."/>
            <person name="Martin F."/>
            <person name="Silar P."/>
            <person name="Natvig D."/>
            <person name="Lalanne C."/>
            <person name="Gautier V."/>
            <person name="Ament-Velasquez S.L."/>
            <person name="Kruys A."/>
            <person name="Hutchinson M.I."/>
            <person name="Powell A.J."/>
            <person name="Barry K."/>
            <person name="Miller A.N."/>
            <person name="Grigoriev I.V."/>
            <person name="Debuchy R."/>
            <person name="Gladieux P."/>
            <person name="Thoren M.H."/>
            <person name="Johannesson H."/>
        </authorList>
    </citation>
    <scope>NUCLEOTIDE SEQUENCE</scope>
    <source>
        <strain evidence="2">SMH4607-1</strain>
    </source>
</reference>
<protein>
    <submittedName>
        <fullName evidence="2">Uncharacterized protein</fullName>
    </submittedName>
</protein>
<feature type="region of interest" description="Disordered" evidence="1">
    <location>
        <begin position="187"/>
        <end position="212"/>
    </location>
</feature>
<dbReference type="Proteomes" id="UP001172102">
    <property type="component" value="Unassembled WGS sequence"/>
</dbReference>